<evidence type="ECO:0000256" key="5">
    <source>
        <dbReference type="ARBA" id="ARBA00023180"/>
    </source>
</evidence>
<dbReference type="InterPro" id="IPR006102">
    <property type="entry name" value="Ig-like_GH2"/>
</dbReference>
<dbReference type="GO" id="GO:0004567">
    <property type="term" value="F:beta-mannosidase activity"/>
    <property type="evidence" value="ECO:0007669"/>
    <property type="project" value="UniProtKB-EC"/>
</dbReference>
<dbReference type="RefSeq" id="WP_308449817.1">
    <property type="nucleotide sequence ID" value="NZ_JAJEQC010000012.1"/>
</dbReference>
<dbReference type="InterPro" id="IPR008979">
    <property type="entry name" value="Galactose-bd-like_sf"/>
</dbReference>
<evidence type="ECO:0000313" key="11">
    <source>
        <dbReference type="Proteomes" id="UP001199424"/>
    </source>
</evidence>
<keyword evidence="11" id="KW-1185">Reference proteome</keyword>
<dbReference type="SUPFAM" id="SSF51445">
    <property type="entry name" value="(Trans)glycosidases"/>
    <property type="match status" value="1"/>
</dbReference>
<evidence type="ECO:0000256" key="1">
    <source>
        <dbReference type="ARBA" id="ARBA00000829"/>
    </source>
</evidence>
<dbReference type="SUPFAM" id="SSF49785">
    <property type="entry name" value="Galactose-binding domain-like"/>
    <property type="match status" value="1"/>
</dbReference>
<protein>
    <recommendedName>
        <fullName evidence="3">beta-mannosidase</fullName>
        <ecNumber evidence="3">3.2.1.25</ecNumber>
    </recommendedName>
</protein>
<keyword evidence="5" id="KW-0325">Glycoprotein</keyword>
<feature type="domain" description="Beta-mannosidase Ig-fold" evidence="8">
    <location>
        <begin position="807"/>
        <end position="863"/>
    </location>
</feature>
<dbReference type="InterPro" id="IPR036156">
    <property type="entry name" value="Beta-gal/glucu_dom_sf"/>
</dbReference>
<evidence type="ECO:0000313" key="10">
    <source>
        <dbReference type="EMBL" id="MCC2137636.1"/>
    </source>
</evidence>
<dbReference type="InterPro" id="IPR041625">
    <property type="entry name" value="Beta-mannosidase_Ig"/>
</dbReference>
<evidence type="ECO:0000259" key="9">
    <source>
        <dbReference type="Pfam" id="PF22666"/>
    </source>
</evidence>
<dbReference type="InterPro" id="IPR013783">
    <property type="entry name" value="Ig-like_fold"/>
</dbReference>
<feature type="domain" description="Beta-mannosidase-like galactose-binding" evidence="9">
    <location>
        <begin position="79"/>
        <end position="239"/>
    </location>
</feature>
<dbReference type="PANTHER" id="PTHR43730">
    <property type="entry name" value="BETA-MANNOSIDASE"/>
    <property type="match status" value="1"/>
</dbReference>
<dbReference type="PANTHER" id="PTHR43730:SF1">
    <property type="entry name" value="BETA-MANNOSIDASE"/>
    <property type="match status" value="1"/>
</dbReference>
<dbReference type="Pfam" id="PF22666">
    <property type="entry name" value="Glyco_hydro_2_N2"/>
    <property type="match status" value="1"/>
</dbReference>
<organism evidence="10 11">
    <name type="scientific">Hominenteromicrobium mulieris</name>
    <dbReference type="NCBI Taxonomy" id="2885357"/>
    <lineage>
        <taxon>Bacteria</taxon>
        <taxon>Bacillati</taxon>
        <taxon>Bacillota</taxon>
        <taxon>Clostridia</taxon>
        <taxon>Eubacteriales</taxon>
        <taxon>Oscillospiraceae</taxon>
        <taxon>Hominenteromicrobium</taxon>
    </lineage>
</organism>
<dbReference type="GO" id="GO:0005975">
    <property type="term" value="P:carbohydrate metabolic process"/>
    <property type="evidence" value="ECO:0007669"/>
    <property type="project" value="InterPro"/>
</dbReference>
<keyword evidence="4" id="KW-0378">Hydrolase</keyword>
<dbReference type="Proteomes" id="UP001199424">
    <property type="component" value="Unassembled WGS sequence"/>
</dbReference>
<dbReference type="InterPro" id="IPR017853">
    <property type="entry name" value="GH"/>
</dbReference>
<gene>
    <name evidence="10" type="ORF">LKD31_11525</name>
</gene>
<dbReference type="Gene3D" id="3.20.20.80">
    <property type="entry name" value="Glycosidases"/>
    <property type="match status" value="1"/>
</dbReference>
<accession>A0AAE3ALP6</accession>
<dbReference type="AlphaFoldDB" id="A0AAE3ALP6"/>
<dbReference type="Pfam" id="PF00703">
    <property type="entry name" value="Glyco_hydro_2"/>
    <property type="match status" value="1"/>
</dbReference>
<evidence type="ECO:0000256" key="2">
    <source>
        <dbReference type="ARBA" id="ARBA00007401"/>
    </source>
</evidence>
<proteinExistence type="inferred from homology"/>
<comment type="caution">
    <text evidence="10">The sequence shown here is derived from an EMBL/GenBank/DDBJ whole genome shotgun (WGS) entry which is preliminary data.</text>
</comment>
<comment type="similarity">
    <text evidence="2">Belongs to the glycosyl hydrolase 2 family.</text>
</comment>
<dbReference type="SUPFAM" id="SSF49303">
    <property type="entry name" value="beta-Galactosidase/glucuronidase domain"/>
    <property type="match status" value="2"/>
</dbReference>
<feature type="domain" description="Glycoside hydrolase family 2 immunoglobulin-like beta-sandwich" evidence="7">
    <location>
        <begin position="261"/>
        <end position="361"/>
    </location>
</feature>
<dbReference type="Gene3D" id="2.60.120.260">
    <property type="entry name" value="Galactose-binding domain-like"/>
    <property type="match status" value="1"/>
</dbReference>
<dbReference type="EMBL" id="JAJEQC010000012">
    <property type="protein sequence ID" value="MCC2137636.1"/>
    <property type="molecule type" value="Genomic_DNA"/>
</dbReference>
<evidence type="ECO:0000259" key="8">
    <source>
        <dbReference type="Pfam" id="PF17753"/>
    </source>
</evidence>
<evidence type="ECO:0000256" key="6">
    <source>
        <dbReference type="ARBA" id="ARBA00023295"/>
    </source>
</evidence>
<evidence type="ECO:0000256" key="3">
    <source>
        <dbReference type="ARBA" id="ARBA00012754"/>
    </source>
</evidence>
<dbReference type="Gene3D" id="2.60.40.10">
    <property type="entry name" value="Immunoglobulins"/>
    <property type="match status" value="2"/>
</dbReference>
<dbReference type="GO" id="GO:0006516">
    <property type="term" value="P:glycoprotein catabolic process"/>
    <property type="evidence" value="ECO:0007669"/>
    <property type="project" value="TreeGrafter"/>
</dbReference>
<keyword evidence="6" id="KW-0326">Glycosidase</keyword>
<dbReference type="InterPro" id="IPR050887">
    <property type="entry name" value="Beta-mannosidase_GH2"/>
</dbReference>
<reference evidence="10" key="1">
    <citation type="submission" date="2021-10" db="EMBL/GenBank/DDBJ databases">
        <title>Anaerobic single-cell dispensing facilitates the cultivation of human gut bacteria.</title>
        <authorList>
            <person name="Afrizal A."/>
        </authorList>
    </citation>
    <scope>NUCLEOTIDE SEQUENCE</scope>
    <source>
        <strain evidence="10">CLA-AA-H250</strain>
    </source>
</reference>
<dbReference type="EC" id="3.2.1.25" evidence="3"/>
<name>A0AAE3ALP6_9FIRM</name>
<evidence type="ECO:0000256" key="4">
    <source>
        <dbReference type="ARBA" id="ARBA00022801"/>
    </source>
</evidence>
<evidence type="ECO:0000259" key="7">
    <source>
        <dbReference type="Pfam" id="PF00703"/>
    </source>
</evidence>
<dbReference type="InterPro" id="IPR054593">
    <property type="entry name" value="Beta-mannosidase-like_N2"/>
</dbReference>
<comment type="catalytic activity">
    <reaction evidence="1">
        <text>Hydrolysis of terminal, non-reducing beta-D-mannose residues in beta-D-mannosides.</text>
        <dbReference type="EC" id="3.2.1.25"/>
    </reaction>
</comment>
<sequence>MSKLSLAGAWKLRGEFMDVTAERYNEVLRKMDAAPVRATLPAFLKLEDLSEEEQAEFLKDPNPHFHVMTDKSNHAFPSKYGFIPMTVPGDVTTALIENGIAEEPFLKENTKKNQWIKDLSWWLVRDFDVTEEMLNEDIVRLNIEMLDFNADIIVNGMPAAHHENAFCAFSEDIKRFLHVGKNQLVIRLTSGMELHYPRDAVSFYCASENAICDQRVYTRKPQFTYGWDWCQPVPTCGIGRSIEIEAFSGAQVIASRVDTLKLDGDDAEVEFHFEIEKSDMVSSAECELTYTLEFEGKTVYTGKKTLMLVGGVNFAEERVTIKNAKLWWPNGYGAQNLYTFKACCVTKGILHEMQPKKIGIRTLELDTSKLEDGSRNFFFKVNGVRIFCKGGNWVPTDSLYLRTPKESYETLVREGAAAHFTMFRMWGGGTYEPDCFYEYCSEYGILLMHDFMYACAFYPDHKNDFLFEAEREAEYQTKRLAHYPCMAIWTGNNEIAESYTDWFPAPIKPERFYGEKIFNYIQPRAVHRNSPLVPYMPSSPYFGDRANESEQGDVHAWSFFGRHPKTKFKFVYELEAFDRIPARFSSEYGFFGAQMESTVRRYLDGTEMRFDNPIWKHHGEFDRKRSNIDGAIDRHLTEFKALDEHGYLLYSGIMQGLLYAELAEAMRRKPYGAGDLIWMYNDCWPETGWTIIDYYLTRKISFYFLKRAFATKKLIIRACEGGAEVTVINETPEAFTADIHCGYMTFTGETDSLCTKTLKVAPHSMQQFHISVCNDLKRGFFFASAEGFDTADSLRAYYRDYVFPESDAKIEKVEQDGNDLLVTIRASVYTPFAYLMTSDDRVHYDDNYVTLYPNEPKTLRVENCTETPVLHVAAPAPSEETKKASYTDSWF</sequence>
<dbReference type="Pfam" id="PF17753">
    <property type="entry name" value="Ig_mannosidase"/>
    <property type="match status" value="1"/>
</dbReference>